<feature type="domain" description="Beta-lactamase-related" evidence="2">
    <location>
        <begin position="6"/>
        <end position="89"/>
    </location>
</feature>
<organism evidence="3 4">
    <name type="scientific">Streptomyces buecherae</name>
    <dbReference type="NCBI Taxonomy" id="2763006"/>
    <lineage>
        <taxon>Bacteria</taxon>
        <taxon>Bacillati</taxon>
        <taxon>Actinomycetota</taxon>
        <taxon>Actinomycetes</taxon>
        <taxon>Kitasatosporales</taxon>
        <taxon>Streptomycetaceae</taxon>
        <taxon>Streptomyces</taxon>
    </lineage>
</organism>
<gene>
    <name evidence="3" type="ORF">HUT08_34120</name>
</gene>
<sequence length="182" mass="19299">MRITLAEARSFEPGTDRGYSQTGHLLTGVIIARATGGSHGRGGQRRVVEPLGQRETFVPGDAGRCRAMTRRSWGRVTTGPQPAARPARRSQRCGHRHCPVRARAGRAVVPGAARGDVGAPLDRRRGRGSHGLGVAGRSLPCDGRCGGTSVTSSVTRRPPAPCSTAGRSRPWWTSPRGIGRPQ</sequence>
<keyword evidence="3" id="KW-0378">Hydrolase</keyword>
<dbReference type="GO" id="GO:0016787">
    <property type="term" value="F:hydrolase activity"/>
    <property type="evidence" value="ECO:0007669"/>
    <property type="project" value="UniProtKB-KW"/>
</dbReference>
<dbReference type="RefSeq" id="WP_176165459.1">
    <property type="nucleotide sequence ID" value="NZ_CP054929.1"/>
</dbReference>
<feature type="compositionally biased region" description="Basic residues" evidence="1">
    <location>
        <begin position="86"/>
        <end position="95"/>
    </location>
</feature>
<feature type="region of interest" description="Disordered" evidence="1">
    <location>
        <begin position="73"/>
        <end position="95"/>
    </location>
</feature>
<evidence type="ECO:0000259" key="2">
    <source>
        <dbReference type="Pfam" id="PF00144"/>
    </source>
</evidence>
<dbReference type="InterPro" id="IPR012338">
    <property type="entry name" value="Beta-lactam/transpept-like"/>
</dbReference>
<protein>
    <submittedName>
        <fullName evidence="3">Serine hydrolase</fullName>
    </submittedName>
</protein>
<dbReference type="EMBL" id="CP054929">
    <property type="protein sequence ID" value="QKW53755.1"/>
    <property type="molecule type" value="Genomic_DNA"/>
</dbReference>
<evidence type="ECO:0000313" key="4">
    <source>
        <dbReference type="Proteomes" id="UP000509303"/>
    </source>
</evidence>
<proteinExistence type="predicted"/>
<evidence type="ECO:0000313" key="3">
    <source>
        <dbReference type="EMBL" id="QKW53755.1"/>
    </source>
</evidence>
<accession>A0A7H8NGX3</accession>
<name>A0A7H8NGX3_9ACTN</name>
<keyword evidence="4" id="KW-1185">Reference proteome</keyword>
<dbReference type="AlphaFoldDB" id="A0A7H8NGX3"/>
<evidence type="ECO:0000256" key="1">
    <source>
        <dbReference type="SAM" id="MobiDB-lite"/>
    </source>
</evidence>
<dbReference type="Pfam" id="PF00144">
    <property type="entry name" value="Beta-lactamase"/>
    <property type="match status" value="1"/>
</dbReference>
<dbReference type="InterPro" id="IPR001466">
    <property type="entry name" value="Beta-lactam-related"/>
</dbReference>
<dbReference type="Gene3D" id="3.40.710.10">
    <property type="entry name" value="DD-peptidase/beta-lactamase superfamily"/>
    <property type="match status" value="1"/>
</dbReference>
<reference evidence="3 4" key="1">
    <citation type="submission" date="2020-06" db="EMBL/GenBank/DDBJ databases">
        <title>Genome mining for natural products.</title>
        <authorList>
            <person name="Zhang B."/>
            <person name="Shi J."/>
            <person name="Ge H."/>
        </authorList>
    </citation>
    <scope>NUCLEOTIDE SEQUENCE [LARGE SCALE GENOMIC DNA]</scope>
    <source>
        <strain evidence="3 4">NA00687</strain>
    </source>
</reference>
<dbReference type="SUPFAM" id="SSF56601">
    <property type="entry name" value="beta-lactamase/transpeptidase-like"/>
    <property type="match status" value="1"/>
</dbReference>
<dbReference type="Proteomes" id="UP000509303">
    <property type="component" value="Chromosome"/>
</dbReference>
<feature type="region of interest" description="Disordered" evidence="1">
    <location>
        <begin position="113"/>
        <end position="182"/>
    </location>
</feature>